<keyword evidence="1" id="KW-0812">Transmembrane</keyword>
<protein>
    <submittedName>
        <fullName evidence="2">Uncharacterized protein</fullName>
    </submittedName>
</protein>
<keyword evidence="3" id="KW-1185">Reference proteome</keyword>
<keyword evidence="1" id="KW-1133">Transmembrane helix</keyword>
<reference evidence="3" key="1">
    <citation type="submission" date="2017-01" db="EMBL/GenBank/DDBJ databases">
        <authorList>
            <person name="Varghese N."/>
            <person name="Submissions S."/>
        </authorList>
    </citation>
    <scope>NUCLEOTIDE SEQUENCE [LARGE SCALE GENOMIC DNA]</scope>
    <source>
        <strain evidence="3">DSM 17126</strain>
    </source>
</reference>
<gene>
    <name evidence="2" type="ORF">SAMN05421639_101422</name>
</gene>
<dbReference type="Proteomes" id="UP000186373">
    <property type="component" value="Unassembled WGS sequence"/>
</dbReference>
<evidence type="ECO:0000256" key="1">
    <source>
        <dbReference type="SAM" id="Phobius"/>
    </source>
</evidence>
<name>A0A1N7HX56_9FLAO</name>
<feature type="transmembrane region" description="Helical" evidence="1">
    <location>
        <begin position="38"/>
        <end position="60"/>
    </location>
</feature>
<sequence length="67" mass="8028">MSSLIFFYLFILLIYGSLAYLVMRYFNRWTLKSQYKTLWNTLIFIGSLALLLVISFIIFINTVSFER</sequence>
<proteinExistence type="predicted"/>
<dbReference type="EMBL" id="FTNY01000001">
    <property type="protein sequence ID" value="SIS29320.1"/>
    <property type="molecule type" value="Genomic_DNA"/>
</dbReference>
<keyword evidence="1" id="KW-0472">Membrane</keyword>
<evidence type="ECO:0000313" key="3">
    <source>
        <dbReference type="Proteomes" id="UP000186373"/>
    </source>
</evidence>
<organism evidence="2 3">
    <name type="scientific">Chryseobacterium shigense</name>
    <dbReference type="NCBI Taxonomy" id="297244"/>
    <lineage>
        <taxon>Bacteria</taxon>
        <taxon>Pseudomonadati</taxon>
        <taxon>Bacteroidota</taxon>
        <taxon>Flavobacteriia</taxon>
        <taxon>Flavobacteriales</taxon>
        <taxon>Weeksellaceae</taxon>
        <taxon>Chryseobacterium group</taxon>
        <taxon>Chryseobacterium</taxon>
    </lineage>
</organism>
<accession>A0A1N7HX56</accession>
<feature type="transmembrane region" description="Helical" evidence="1">
    <location>
        <begin position="6"/>
        <end position="26"/>
    </location>
</feature>
<evidence type="ECO:0000313" key="2">
    <source>
        <dbReference type="EMBL" id="SIS29320.1"/>
    </source>
</evidence>
<dbReference type="AlphaFoldDB" id="A0A1N7HX56"/>